<dbReference type="EMBL" id="LHPG02000010">
    <property type="protein sequence ID" value="PRW50872.1"/>
    <property type="molecule type" value="Genomic_DNA"/>
</dbReference>
<feature type="compositionally biased region" description="Low complexity" evidence="1">
    <location>
        <begin position="70"/>
        <end position="120"/>
    </location>
</feature>
<sequence>MAKRFRDESEASQVLTETGAKRLKGDLPENEGAWEGLAAGKLAAVPLPGQHPYLAAPLRPANSAADAPDQPQQQGEQQSSPQHPQQQQEQQPSLQQSPQHWQQHPQPQHPLNEAALAAAAGSVDWNNPQQVNAFLGWLHHERLRRHGQQPEQQQQQHPGAA</sequence>
<feature type="region of interest" description="Disordered" evidence="1">
    <location>
        <begin position="142"/>
        <end position="161"/>
    </location>
</feature>
<dbReference type="OrthoDB" id="10483651at2759"/>
<feature type="region of interest" description="Disordered" evidence="1">
    <location>
        <begin position="48"/>
        <end position="123"/>
    </location>
</feature>
<feature type="compositionally biased region" description="Low complexity" evidence="1">
    <location>
        <begin position="149"/>
        <end position="161"/>
    </location>
</feature>
<organism evidence="2 3">
    <name type="scientific">Chlorella sorokiniana</name>
    <name type="common">Freshwater green alga</name>
    <dbReference type="NCBI Taxonomy" id="3076"/>
    <lineage>
        <taxon>Eukaryota</taxon>
        <taxon>Viridiplantae</taxon>
        <taxon>Chlorophyta</taxon>
        <taxon>core chlorophytes</taxon>
        <taxon>Trebouxiophyceae</taxon>
        <taxon>Chlorellales</taxon>
        <taxon>Chlorellaceae</taxon>
        <taxon>Chlorella clade</taxon>
        <taxon>Chlorella</taxon>
    </lineage>
</organism>
<evidence type="ECO:0000313" key="3">
    <source>
        <dbReference type="Proteomes" id="UP000239899"/>
    </source>
</evidence>
<comment type="caution">
    <text evidence="2">The sequence shown here is derived from an EMBL/GenBank/DDBJ whole genome shotgun (WGS) entry which is preliminary data.</text>
</comment>
<keyword evidence="3" id="KW-1185">Reference proteome</keyword>
<accession>A0A2P6TNH0</accession>
<dbReference type="Proteomes" id="UP000239899">
    <property type="component" value="Unassembled WGS sequence"/>
</dbReference>
<name>A0A2P6TNH0_CHLSO</name>
<reference evidence="2 3" key="1">
    <citation type="journal article" date="2018" name="Plant J.">
        <title>Genome sequences of Chlorella sorokiniana UTEX 1602 and Micractinium conductrix SAG 241.80: implications to maltose excretion by a green alga.</title>
        <authorList>
            <person name="Arriola M.B."/>
            <person name="Velmurugan N."/>
            <person name="Zhang Y."/>
            <person name="Plunkett M.H."/>
            <person name="Hondzo H."/>
            <person name="Barney B.M."/>
        </authorList>
    </citation>
    <scope>NUCLEOTIDE SEQUENCE [LARGE SCALE GENOMIC DNA]</scope>
    <source>
        <strain evidence="3">UTEX 1602</strain>
    </source>
</reference>
<protein>
    <submittedName>
        <fullName evidence="2">Uncharacterized protein</fullName>
    </submittedName>
</protein>
<dbReference type="AlphaFoldDB" id="A0A2P6TNH0"/>
<evidence type="ECO:0000256" key="1">
    <source>
        <dbReference type="SAM" id="MobiDB-lite"/>
    </source>
</evidence>
<gene>
    <name evidence="2" type="ORF">C2E21_5372</name>
</gene>
<evidence type="ECO:0000313" key="2">
    <source>
        <dbReference type="EMBL" id="PRW50872.1"/>
    </source>
</evidence>
<feature type="region of interest" description="Disordered" evidence="1">
    <location>
        <begin position="1"/>
        <end position="28"/>
    </location>
</feature>
<proteinExistence type="predicted"/>